<dbReference type="InterPro" id="IPR027267">
    <property type="entry name" value="AH/BAR_dom_sf"/>
</dbReference>
<dbReference type="PRINTS" id="PR00405">
    <property type="entry name" value="REVINTRACTNG"/>
</dbReference>
<keyword evidence="14" id="KW-1185">Reference proteome</keyword>
<dbReference type="PROSITE" id="PS50297">
    <property type="entry name" value="ANK_REP_REGION"/>
    <property type="match status" value="1"/>
</dbReference>
<evidence type="ECO:0000256" key="8">
    <source>
        <dbReference type="PROSITE-ProRule" id="PRU00288"/>
    </source>
</evidence>
<dbReference type="InterPro" id="IPR002110">
    <property type="entry name" value="Ankyrin_rpt"/>
</dbReference>
<dbReference type="CDD" id="cd08850">
    <property type="entry name" value="ArfGap_ACAP3"/>
    <property type="match status" value="1"/>
</dbReference>
<dbReference type="FunFam" id="1.25.40.20:FF:000020">
    <property type="entry name" value="Arf-GAP with coiled-coil, ANK repeat and PH domain-containing protein 2"/>
    <property type="match status" value="1"/>
</dbReference>
<dbReference type="InterPro" id="IPR036770">
    <property type="entry name" value="Ankyrin_rpt-contain_sf"/>
</dbReference>
<dbReference type="PROSITE" id="PS50003">
    <property type="entry name" value="PH_DOMAIN"/>
    <property type="match status" value="1"/>
</dbReference>
<dbReference type="InterPro" id="IPR045258">
    <property type="entry name" value="ACAP1/2/3-like"/>
</dbReference>
<dbReference type="Pfam" id="PF16746">
    <property type="entry name" value="BAR_3"/>
    <property type="match status" value="1"/>
</dbReference>
<keyword evidence="4 8" id="KW-0863">Zinc-finger</keyword>
<dbReference type="Proteomes" id="UP000265000">
    <property type="component" value="Unplaced"/>
</dbReference>
<organism evidence="13 14">
    <name type="scientific">Fundulus heteroclitus</name>
    <name type="common">Killifish</name>
    <name type="synonym">Mummichog</name>
    <dbReference type="NCBI Taxonomy" id="8078"/>
    <lineage>
        <taxon>Eukaryota</taxon>
        <taxon>Metazoa</taxon>
        <taxon>Chordata</taxon>
        <taxon>Craniata</taxon>
        <taxon>Vertebrata</taxon>
        <taxon>Euteleostomi</taxon>
        <taxon>Actinopterygii</taxon>
        <taxon>Neopterygii</taxon>
        <taxon>Teleostei</taxon>
        <taxon>Neoteleostei</taxon>
        <taxon>Acanthomorphata</taxon>
        <taxon>Ovalentaria</taxon>
        <taxon>Atherinomorphae</taxon>
        <taxon>Cyprinodontiformes</taxon>
        <taxon>Fundulidae</taxon>
        <taxon>Fundulus</taxon>
    </lineage>
</organism>
<comment type="subcellular location">
    <subcellularLocation>
        <location evidence="9">Endosome membrane</location>
        <topology evidence="9">Peripheral membrane protein</topology>
    </subcellularLocation>
</comment>
<dbReference type="PROSITE" id="PS50115">
    <property type="entry name" value="ARFGAP"/>
    <property type="match status" value="1"/>
</dbReference>
<dbReference type="GO" id="GO:0005096">
    <property type="term" value="F:GTPase activator activity"/>
    <property type="evidence" value="ECO:0007669"/>
    <property type="project" value="UniProtKB-KW"/>
</dbReference>
<evidence type="ECO:0000256" key="3">
    <source>
        <dbReference type="ARBA" id="ARBA00022737"/>
    </source>
</evidence>
<dbReference type="GeneTree" id="ENSGT00940000156199"/>
<reference evidence="13" key="2">
    <citation type="submission" date="2025-09" db="UniProtKB">
        <authorList>
            <consortium name="Ensembl"/>
        </authorList>
    </citation>
    <scope>IDENTIFICATION</scope>
</reference>
<keyword evidence="5 9" id="KW-0862">Zinc</keyword>
<accession>A0A3Q2Q9V8</accession>
<evidence type="ECO:0000256" key="2">
    <source>
        <dbReference type="ARBA" id="ARBA00022723"/>
    </source>
</evidence>
<dbReference type="STRING" id="8078.ENSFHEP00000022877"/>
<feature type="compositionally biased region" description="Acidic residues" evidence="10">
    <location>
        <begin position="593"/>
        <end position="611"/>
    </location>
</feature>
<evidence type="ECO:0000313" key="14">
    <source>
        <dbReference type="Proteomes" id="UP000265000"/>
    </source>
</evidence>
<feature type="repeat" description="ANK" evidence="7">
    <location>
        <begin position="653"/>
        <end position="685"/>
    </location>
</feature>
<keyword evidence="3 9" id="KW-0677">Repeat</keyword>
<dbReference type="FunFam" id="1.20.1270.60:FF:000025">
    <property type="entry name" value="arf-GAP with coiled-coil, ANK repeat and PH domain-containing protein 2"/>
    <property type="match status" value="1"/>
</dbReference>
<evidence type="ECO:0000256" key="9">
    <source>
        <dbReference type="RuleBase" id="RU369028"/>
    </source>
</evidence>
<proteinExistence type="predicted"/>
<dbReference type="InterPro" id="IPR038508">
    <property type="entry name" value="ArfGAP_dom_sf"/>
</dbReference>
<dbReference type="Ensembl" id="ENSFHET00000011759.1">
    <property type="protein sequence ID" value="ENSFHEP00000022877.1"/>
    <property type="gene ID" value="ENSFHEG00000003539.1"/>
</dbReference>
<keyword evidence="6 7" id="KW-0040">ANK repeat</keyword>
<dbReference type="InterPro" id="IPR011993">
    <property type="entry name" value="PH-like_dom_sf"/>
</dbReference>
<dbReference type="AlphaFoldDB" id="A0A3Q2Q9V8"/>
<reference evidence="13" key="1">
    <citation type="submission" date="2025-08" db="UniProtKB">
        <authorList>
            <consortium name="Ensembl"/>
        </authorList>
    </citation>
    <scope>IDENTIFICATION</scope>
</reference>
<comment type="domain">
    <text evidence="9">PH domain binds phospholipids including phosphatidic acid, phosphatidylinositol 3-phosphate, phosphatidylinositol 3,5-bisphosphate (PIP2) and phosphatidylinositol 3,4,5-trisphosphate (PIP3). May mediate protein binding to PIP2 or PIP3 containing membranes.</text>
</comment>
<keyword evidence="9" id="KW-0967">Endosome</keyword>
<dbReference type="FunFam" id="2.30.29.30:FF:000026">
    <property type="entry name" value="Arf-GAP with coiled-coil, ANK repeat and PH domain-containing protein 2"/>
    <property type="match status" value="1"/>
</dbReference>
<dbReference type="SUPFAM" id="SSF50729">
    <property type="entry name" value="PH domain-like"/>
    <property type="match status" value="1"/>
</dbReference>
<comment type="domain">
    <text evidence="9">The BAR domain mediates homodimerization, it can neither bind membrane nor impart curvature, but instead requires the neighboring PH domain to achieve these functions.</text>
</comment>
<dbReference type="Gene3D" id="2.30.29.30">
    <property type="entry name" value="Pleckstrin-homology domain (PH domain)/Phosphotyrosine-binding domain (PTB)"/>
    <property type="match status" value="1"/>
</dbReference>
<dbReference type="SUPFAM" id="SSF57863">
    <property type="entry name" value="ArfGap/RecO-like zinc finger"/>
    <property type="match status" value="1"/>
</dbReference>
<dbReference type="Gene3D" id="1.10.220.150">
    <property type="entry name" value="Arf GTPase activating protein"/>
    <property type="match status" value="1"/>
</dbReference>
<evidence type="ECO:0000259" key="12">
    <source>
        <dbReference type="PROSITE" id="PS50115"/>
    </source>
</evidence>
<dbReference type="PANTHER" id="PTHR23180">
    <property type="entry name" value="CENTAURIN/ARF"/>
    <property type="match status" value="1"/>
</dbReference>
<dbReference type="InterPro" id="IPR004148">
    <property type="entry name" value="BAR_dom"/>
</dbReference>
<sequence length="793" mass="89866">MIEAGKAYVSANKLFVNGIRDLSQQCKKDEMVSECLEKCGESLQEIINYHMILFDQAQRSVKQQLHNFVKEDVRKFKETKKHFDRVREDMEIAQVKNAQAPRNKPHEVEEATSALSITRKCFRHLALDYVLQINVLQAKKKFEILDAMLSFMNAQYSLFQQGYNLLDELDPYMKKLATELDQLVIDSAMEKREMEHKHATIQQRTLMQDFSYDDSKVEFNVDAPNGVVMEGYLFKRASNAFKTWNRRWFSIQNNQLVYQKKLKDTLTVVVEDLRLCSVKPYEDIERRFCFEVVSPFKSCMLQAESEKLRQAWIQAVQASIASAYRESPDTYYIEHLDRTASPSTSSIDSASEPRERSARSETILQRIQSLPGNEHCCDCGQADPRWASINLGVLLCIECSGIHRSLGVHCSKVRSLTLDSWEPELLKLMCELGNSVINHIYEGSYQEQGLKKPLPSSSRQEKEAWIRAKYVEKKFLKRLGSAEILVNGERKSERRWSVKKCRRHNSAATVPKTQRRYRQEPGSNSPSALSIAAAKFRRESLFCPDELDSLFSYFDNGSGPRSLSSDSGLGGSTDGSTDILVFGSVVDSVTEEECEVSEDSSGETEAEASDPEDMREMDPGTLLYKASRARNLPVMAEALAHGGDVNFVNDVDEGKTPLIQAVTGGSLVACEFLLQNAADVNQRDARGRGPLYHATYLGHTGQVCLFLKRGAVQNDGDEDGHDPLSIAVQQANADIVTLLRLARMNEEMRESEGPFGQPGDTTYLDIFKEFSHMASHNPEKLKRRSLHFRHSFR</sequence>
<comment type="function">
    <text evidence="9">GTPase-activating protein for the ADP ribosylation factor family.</text>
</comment>
<dbReference type="Gene3D" id="1.25.40.20">
    <property type="entry name" value="Ankyrin repeat-containing domain"/>
    <property type="match status" value="1"/>
</dbReference>
<dbReference type="SUPFAM" id="SSF48403">
    <property type="entry name" value="Ankyrin repeat"/>
    <property type="match status" value="1"/>
</dbReference>
<dbReference type="Pfam" id="PF12796">
    <property type="entry name" value="Ank_2"/>
    <property type="match status" value="1"/>
</dbReference>
<feature type="domain" description="Arf-GAP" evidence="12">
    <location>
        <begin position="361"/>
        <end position="483"/>
    </location>
</feature>
<feature type="domain" description="PH" evidence="11">
    <location>
        <begin position="226"/>
        <end position="321"/>
    </location>
</feature>
<dbReference type="PANTHER" id="PTHR23180:SF407">
    <property type="entry name" value="ARF-GAP WITH COILED-COIL, ANK REPEAT AND PH DOMAIN-CONTAINING PROTEIN 3"/>
    <property type="match status" value="1"/>
</dbReference>
<comment type="activity regulation">
    <text evidence="9">GAP activity stimulated by phosphatidylinositol 4,5-bisphosphate (PIP2) and phosphatidic acid.</text>
</comment>
<dbReference type="GO" id="GO:0008270">
    <property type="term" value="F:zinc ion binding"/>
    <property type="evidence" value="ECO:0007669"/>
    <property type="project" value="UniProtKB-KW"/>
</dbReference>
<protein>
    <recommendedName>
        <fullName evidence="9">Arf-GAP with coiled-coil, ANK repeat and PH domain-containing protein</fullName>
        <shortName evidence="9">Cnt-b</shortName>
    </recommendedName>
    <alternativeName>
        <fullName evidence="9">Centaurin-beta</fullName>
    </alternativeName>
</protein>
<dbReference type="Pfam" id="PF00169">
    <property type="entry name" value="PH"/>
    <property type="match status" value="1"/>
</dbReference>
<dbReference type="Gene3D" id="1.20.1270.60">
    <property type="entry name" value="Arfaptin homology (AH) domain/BAR domain"/>
    <property type="match status" value="1"/>
</dbReference>
<evidence type="ECO:0000256" key="4">
    <source>
        <dbReference type="ARBA" id="ARBA00022771"/>
    </source>
</evidence>
<dbReference type="SMART" id="SM00248">
    <property type="entry name" value="ANK"/>
    <property type="match status" value="4"/>
</dbReference>
<keyword evidence="2 9" id="KW-0479">Metal-binding</keyword>
<keyword evidence="1 9" id="KW-0343">GTPase activation</keyword>
<feature type="region of interest" description="Disordered" evidence="10">
    <location>
        <begin position="502"/>
        <end position="526"/>
    </location>
</feature>
<dbReference type="InterPro" id="IPR001849">
    <property type="entry name" value="PH_domain"/>
</dbReference>
<dbReference type="CDD" id="cd13250">
    <property type="entry name" value="PH_ACAP"/>
    <property type="match status" value="1"/>
</dbReference>
<dbReference type="PROSITE" id="PS50088">
    <property type="entry name" value="ANK_REPEAT"/>
    <property type="match status" value="1"/>
</dbReference>
<dbReference type="SMART" id="SM00105">
    <property type="entry name" value="ArfGap"/>
    <property type="match status" value="1"/>
</dbReference>
<dbReference type="SMART" id="SM00233">
    <property type="entry name" value="PH"/>
    <property type="match status" value="1"/>
</dbReference>
<dbReference type="SUPFAM" id="SSF103657">
    <property type="entry name" value="BAR/IMD domain-like"/>
    <property type="match status" value="1"/>
</dbReference>
<feature type="region of interest" description="Disordered" evidence="10">
    <location>
        <begin position="593"/>
        <end position="617"/>
    </location>
</feature>
<dbReference type="InterPro" id="IPR001164">
    <property type="entry name" value="ArfGAP_dom"/>
</dbReference>
<evidence type="ECO:0000256" key="1">
    <source>
        <dbReference type="ARBA" id="ARBA00022468"/>
    </source>
</evidence>
<dbReference type="InterPro" id="IPR037278">
    <property type="entry name" value="ARFGAP/RecO"/>
</dbReference>
<dbReference type="Pfam" id="PF01412">
    <property type="entry name" value="ArfGap"/>
    <property type="match status" value="1"/>
</dbReference>
<evidence type="ECO:0000256" key="10">
    <source>
        <dbReference type="SAM" id="MobiDB-lite"/>
    </source>
</evidence>
<evidence type="ECO:0000313" key="13">
    <source>
        <dbReference type="Ensembl" id="ENSFHEP00000022877.1"/>
    </source>
</evidence>
<dbReference type="FunFam" id="1.10.220.150:FF:000007">
    <property type="entry name" value="Arf-GAP with coiled-coil, ANK repeat and PH domain-containing protein 2"/>
    <property type="match status" value="1"/>
</dbReference>
<evidence type="ECO:0000256" key="7">
    <source>
        <dbReference type="PROSITE-ProRule" id="PRU00023"/>
    </source>
</evidence>
<evidence type="ECO:0000259" key="11">
    <source>
        <dbReference type="PROSITE" id="PS50003"/>
    </source>
</evidence>
<name>A0A3Q2Q9V8_FUNHE</name>
<evidence type="ECO:0000256" key="6">
    <source>
        <dbReference type="ARBA" id="ARBA00023043"/>
    </source>
</evidence>
<evidence type="ECO:0000256" key="5">
    <source>
        <dbReference type="ARBA" id="ARBA00022833"/>
    </source>
</evidence>
<dbReference type="GO" id="GO:0010008">
    <property type="term" value="C:endosome membrane"/>
    <property type="evidence" value="ECO:0007669"/>
    <property type="project" value="UniProtKB-SubCell"/>
</dbReference>